<dbReference type="AlphaFoldDB" id="A0AAD9VM34"/>
<dbReference type="InterPro" id="IPR009003">
    <property type="entry name" value="Peptidase_S1_PA"/>
</dbReference>
<gene>
    <name evidence="7" type="ORF">KPH14_012029</name>
</gene>
<dbReference type="Proteomes" id="UP001258017">
    <property type="component" value="Unassembled WGS sequence"/>
</dbReference>
<accession>A0AAD9VM34</accession>
<keyword evidence="2" id="KW-0964">Secreted</keyword>
<feature type="non-terminal residue" evidence="7">
    <location>
        <position position="1"/>
    </location>
</feature>
<comment type="caution">
    <text evidence="7">The sequence shown here is derived from an EMBL/GenBank/DDBJ whole genome shotgun (WGS) entry which is preliminary data.</text>
</comment>
<feature type="domain" description="Peptidase S1" evidence="6">
    <location>
        <begin position="12"/>
        <end position="59"/>
    </location>
</feature>
<dbReference type="InterPro" id="IPR043504">
    <property type="entry name" value="Peptidase_S1_PA_chymotrypsin"/>
</dbReference>
<evidence type="ECO:0000256" key="4">
    <source>
        <dbReference type="ARBA" id="ARBA00022801"/>
    </source>
</evidence>
<keyword evidence="3" id="KW-0645">Protease</keyword>
<evidence type="ECO:0000256" key="5">
    <source>
        <dbReference type="ARBA" id="ARBA00022825"/>
    </source>
</evidence>
<dbReference type="GO" id="GO:0004252">
    <property type="term" value="F:serine-type endopeptidase activity"/>
    <property type="evidence" value="ECO:0007669"/>
    <property type="project" value="InterPro"/>
</dbReference>
<evidence type="ECO:0000256" key="2">
    <source>
        <dbReference type="ARBA" id="ARBA00022525"/>
    </source>
</evidence>
<protein>
    <recommendedName>
        <fullName evidence="6">Peptidase S1 domain-containing protein</fullName>
    </recommendedName>
</protein>
<keyword evidence="4" id="KW-0378">Hydrolase</keyword>
<name>A0AAD9VM34_9HYME</name>
<evidence type="ECO:0000313" key="7">
    <source>
        <dbReference type="EMBL" id="KAK2578810.1"/>
    </source>
</evidence>
<dbReference type="GO" id="GO:0006508">
    <property type="term" value="P:proteolysis"/>
    <property type="evidence" value="ECO:0007669"/>
    <property type="project" value="UniProtKB-KW"/>
</dbReference>
<evidence type="ECO:0000256" key="1">
    <source>
        <dbReference type="ARBA" id="ARBA00004613"/>
    </source>
</evidence>
<proteinExistence type="predicted"/>
<dbReference type="PANTHER" id="PTHR24264">
    <property type="entry name" value="TRYPSIN-RELATED"/>
    <property type="match status" value="1"/>
</dbReference>
<dbReference type="GO" id="GO:0005615">
    <property type="term" value="C:extracellular space"/>
    <property type="evidence" value="ECO:0007669"/>
    <property type="project" value="TreeGrafter"/>
</dbReference>
<sequence length="66" mass="7252">KRKKKRKICWAGDSGGPLINTDKILIGLTSWGDGCAEAAKPGVYTDAILLRDWIKNNTAKGDHNDR</sequence>
<keyword evidence="5" id="KW-0720">Serine protease</keyword>
<dbReference type="EMBL" id="JAIFRP010000160">
    <property type="protein sequence ID" value="KAK2578810.1"/>
    <property type="molecule type" value="Genomic_DNA"/>
</dbReference>
<dbReference type="InterPro" id="IPR001254">
    <property type="entry name" value="Trypsin_dom"/>
</dbReference>
<evidence type="ECO:0000256" key="3">
    <source>
        <dbReference type="ARBA" id="ARBA00022670"/>
    </source>
</evidence>
<evidence type="ECO:0000259" key="6">
    <source>
        <dbReference type="PROSITE" id="PS50240"/>
    </source>
</evidence>
<dbReference type="Pfam" id="PF00089">
    <property type="entry name" value="Trypsin"/>
    <property type="match status" value="1"/>
</dbReference>
<keyword evidence="8" id="KW-1185">Reference proteome</keyword>
<dbReference type="Gene3D" id="2.40.10.10">
    <property type="entry name" value="Trypsin-like serine proteases"/>
    <property type="match status" value="1"/>
</dbReference>
<comment type="subcellular location">
    <subcellularLocation>
        <location evidence="1">Secreted</location>
    </subcellularLocation>
</comment>
<evidence type="ECO:0000313" key="8">
    <source>
        <dbReference type="Proteomes" id="UP001258017"/>
    </source>
</evidence>
<organism evidence="7 8">
    <name type="scientific">Odynerus spinipes</name>
    <dbReference type="NCBI Taxonomy" id="1348599"/>
    <lineage>
        <taxon>Eukaryota</taxon>
        <taxon>Metazoa</taxon>
        <taxon>Ecdysozoa</taxon>
        <taxon>Arthropoda</taxon>
        <taxon>Hexapoda</taxon>
        <taxon>Insecta</taxon>
        <taxon>Pterygota</taxon>
        <taxon>Neoptera</taxon>
        <taxon>Endopterygota</taxon>
        <taxon>Hymenoptera</taxon>
        <taxon>Apocrita</taxon>
        <taxon>Aculeata</taxon>
        <taxon>Vespoidea</taxon>
        <taxon>Vespidae</taxon>
        <taxon>Eumeninae</taxon>
        <taxon>Odynerus</taxon>
    </lineage>
</organism>
<reference evidence="7" key="2">
    <citation type="journal article" date="2023" name="Commun. Biol.">
        <title>Intrasexual cuticular hydrocarbon dimorphism in a wasp sheds light on hydrocarbon biosynthesis genes in Hymenoptera.</title>
        <authorList>
            <person name="Moris V.C."/>
            <person name="Podsiadlowski L."/>
            <person name="Martin S."/>
            <person name="Oeyen J.P."/>
            <person name="Donath A."/>
            <person name="Petersen M."/>
            <person name="Wilbrandt J."/>
            <person name="Misof B."/>
            <person name="Liedtke D."/>
            <person name="Thamm M."/>
            <person name="Scheiner R."/>
            <person name="Schmitt T."/>
            <person name="Niehuis O."/>
        </authorList>
    </citation>
    <scope>NUCLEOTIDE SEQUENCE</scope>
    <source>
        <strain evidence="7">GBR_01_08_01A</strain>
    </source>
</reference>
<dbReference type="SUPFAM" id="SSF50494">
    <property type="entry name" value="Trypsin-like serine proteases"/>
    <property type="match status" value="1"/>
</dbReference>
<dbReference type="PANTHER" id="PTHR24264:SF65">
    <property type="entry name" value="SRCR DOMAIN-CONTAINING PROTEIN"/>
    <property type="match status" value="1"/>
</dbReference>
<reference evidence="7" key="1">
    <citation type="submission" date="2021-08" db="EMBL/GenBank/DDBJ databases">
        <authorList>
            <person name="Misof B."/>
            <person name="Oliver O."/>
            <person name="Podsiadlowski L."/>
            <person name="Donath A."/>
            <person name="Peters R."/>
            <person name="Mayer C."/>
            <person name="Rust J."/>
            <person name="Gunkel S."/>
            <person name="Lesny P."/>
            <person name="Martin S."/>
            <person name="Oeyen J.P."/>
            <person name="Petersen M."/>
            <person name="Panagiotis P."/>
            <person name="Wilbrandt J."/>
            <person name="Tanja T."/>
        </authorList>
    </citation>
    <scope>NUCLEOTIDE SEQUENCE</scope>
    <source>
        <strain evidence="7">GBR_01_08_01A</strain>
        <tissue evidence="7">Thorax + abdomen</tissue>
    </source>
</reference>
<dbReference type="PROSITE" id="PS50240">
    <property type="entry name" value="TRYPSIN_DOM"/>
    <property type="match status" value="1"/>
</dbReference>
<dbReference type="InterPro" id="IPR050127">
    <property type="entry name" value="Serine_Proteases_S1"/>
</dbReference>